<dbReference type="PANTHER" id="PTHR46060">
    <property type="entry name" value="MARINER MOS1 TRANSPOSASE-LIKE PROTEIN"/>
    <property type="match status" value="1"/>
</dbReference>
<keyword evidence="4" id="KW-1185">Reference proteome</keyword>
<dbReference type="Proteomes" id="UP000663828">
    <property type="component" value="Unassembled WGS sequence"/>
</dbReference>
<comment type="caution">
    <text evidence="2">The sequence shown here is derived from an EMBL/GenBank/DDBJ whole genome shotgun (WGS) entry which is preliminary data.</text>
</comment>
<evidence type="ECO:0000313" key="3">
    <source>
        <dbReference type="EMBL" id="CAF1635301.1"/>
    </source>
</evidence>
<protein>
    <recommendedName>
        <fullName evidence="1">Mos1 transposase HTH domain-containing protein</fullName>
    </recommendedName>
</protein>
<name>A0A815VIG5_ADIRI</name>
<dbReference type="Pfam" id="PF01359">
    <property type="entry name" value="Transposase_1"/>
    <property type="match status" value="1"/>
</dbReference>
<dbReference type="Proteomes" id="UP000663852">
    <property type="component" value="Unassembled WGS sequence"/>
</dbReference>
<proteinExistence type="predicted"/>
<dbReference type="InterPro" id="IPR001888">
    <property type="entry name" value="Transposase_1"/>
</dbReference>
<dbReference type="AlphaFoldDB" id="A0A815VIG5"/>
<evidence type="ECO:0000313" key="5">
    <source>
        <dbReference type="Proteomes" id="UP000663852"/>
    </source>
</evidence>
<organism evidence="2 5">
    <name type="scientific">Adineta ricciae</name>
    <name type="common">Rotifer</name>
    <dbReference type="NCBI Taxonomy" id="249248"/>
    <lineage>
        <taxon>Eukaryota</taxon>
        <taxon>Metazoa</taxon>
        <taxon>Spiralia</taxon>
        <taxon>Gnathifera</taxon>
        <taxon>Rotifera</taxon>
        <taxon>Eurotatoria</taxon>
        <taxon>Bdelloidea</taxon>
        <taxon>Adinetida</taxon>
        <taxon>Adinetidae</taxon>
        <taxon>Adineta</taxon>
    </lineage>
</organism>
<dbReference type="EMBL" id="CAJNOR010008608">
    <property type="protein sequence ID" value="CAF1635301.1"/>
    <property type="molecule type" value="Genomic_DNA"/>
</dbReference>
<dbReference type="Gene3D" id="1.10.10.1450">
    <property type="match status" value="1"/>
</dbReference>
<evidence type="ECO:0000259" key="1">
    <source>
        <dbReference type="Pfam" id="PF17906"/>
    </source>
</evidence>
<dbReference type="InterPro" id="IPR052709">
    <property type="entry name" value="Transposase-MT_Hybrid"/>
</dbReference>
<sequence length="223" mass="25738">MSNVEYRTVIKFFTRKGLNATEITKELKEVYNDSSPAYRTVAKWVAEFKDDPTRDFEDASRSGRPSTTTTDENIKAVEDIVMRDRQISVRRVADELNIPKTIVHEIISNHLGMRKVCIRWVPKFLTPLRRINRVECCQELLRACERDSAKFLSRIVTGDETWVHHYDPLSRQEAMVWKKSGEGTPSQVSRQRTAGKVMLVVFWDEEGVLLTDYLTRGETINGA</sequence>
<dbReference type="Pfam" id="PF17906">
    <property type="entry name" value="HTH_48"/>
    <property type="match status" value="1"/>
</dbReference>
<dbReference type="Gene3D" id="3.30.420.10">
    <property type="entry name" value="Ribonuclease H-like superfamily/Ribonuclease H"/>
    <property type="match status" value="1"/>
</dbReference>
<dbReference type="PANTHER" id="PTHR46060:SF1">
    <property type="entry name" value="MARINER MOS1 TRANSPOSASE-LIKE PROTEIN"/>
    <property type="match status" value="1"/>
</dbReference>
<reference evidence="2" key="1">
    <citation type="submission" date="2021-02" db="EMBL/GenBank/DDBJ databases">
        <authorList>
            <person name="Nowell W R."/>
        </authorList>
    </citation>
    <scope>NUCLEOTIDE SEQUENCE</scope>
</reference>
<dbReference type="InterPro" id="IPR036397">
    <property type="entry name" value="RNaseH_sf"/>
</dbReference>
<dbReference type="InterPro" id="IPR041426">
    <property type="entry name" value="Mos1_HTH"/>
</dbReference>
<feature type="domain" description="Mos1 transposase HTH" evidence="1">
    <location>
        <begin position="5"/>
        <end position="50"/>
    </location>
</feature>
<dbReference type="OrthoDB" id="616263at2759"/>
<gene>
    <name evidence="2" type="ORF">EDS130_LOCUS44392</name>
    <name evidence="3" type="ORF">XAT740_LOCUS52363</name>
</gene>
<evidence type="ECO:0000313" key="4">
    <source>
        <dbReference type="Proteomes" id="UP000663828"/>
    </source>
</evidence>
<accession>A0A815VIG5</accession>
<dbReference type="GO" id="GO:0003676">
    <property type="term" value="F:nucleic acid binding"/>
    <property type="evidence" value="ECO:0007669"/>
    <property type="project" value="InterPro"/>
</dbReference>
<dbReference type="EMBL" id="CAJNOJ010000850">
    <property type="protein sequence ID" value="CAF1528701.1"/>
    <property type="molecule type" value="Genomic_DNA"/>
</dbReference>
<evidence type="ECO:0000313" key="2">
    <source>
        <dbReference type="EMBL" id="CAF1528701.1"/>
    </source>
</evidence>